<feature type="region of interest" description="Disordered" evidence="8">
    <location>
        <begin position="1556"/>
        <end position="1613"/>
    </location>
</feature>
<evidence type="ECO:0000256" key="2">
    <source>
        <dbReference type="ARBA" id="ARBA00005569"/>
    </source>
</evidence>
<evidence type="ECO:0000256" key="7">
    <source>
        <dbReference type="ARBA" id="ARBA00023242"/>
    </source>
</evidence>
<evidence type="ECO:0000256" key="3">
    <source>
        <dbReference type="ARBA" id="ARBA00022448"/>
    </source>
</evidence>
<proteinExistence type="inferred from homology"/>
<dbReference type="STRING" id="426418.B2W1T5"/>
<keyword evidence="4" id="KW-0509">mRNA transport</keyword>
<dbReference type="InterPro" id="IPR007187">
    <property type="entry name" value="Nucleoporin_Nup133/Nup155_C"/>
</dbReference>
<organism evidence="11 12">
    <name type="scientific">Pyrenophora tritici-repentis (strain Pt-1C-BFP)</name>
    <name type="common">Wheat tan spot fungus</name>
    <name type="synonym">Drechslera tritici-repentis</name>
    <dbReference type="NCBI Taxonomy" id="426418"/>
    <lineage>
        <taxon>Eukaryota</taxon>
        <taxon>Fungi</taxon>
        <taxon>Dikarya</taxon>
        <taxon>Ascomycota</taxon>
        <taxon>Pezizomycotina</taxon>
        <taxon>Dothideomycetes</taxon>
        <taxon>Pleosporomycetidae</taxon>
        <taxon>Pleosporales</taxon>
        <taxon>Pleosporineae</taxon>
        <taxon>Pleosporaceae</taxon>
        <taxon>Pyrenophora</taxon>
    </lineage>
</organism>
<reference evidence="12" key="1">
    <citation type="journal article" date="2013" name="G3 (Bethesda)">
        <title>Comparative genomics of a plant-pathogenic fungus, Pyrenophora tritici-repentis, reveals transduplication and the impact of repeat elements on pathogenicity and population divergence.</title>
        <authorList>
            <person name="Manning V.A."/>
            <person name="Pandelova I."/>
            <person name="Dhillon B."/>
            <person name="Wilhelm L.J."/>
            <person name="Goodwin S.B."/>
            <person name="Berlin A.M."/>
            <person name="Figueroa M."/>
            <person name="Freitag M."/>
            <person name="Hane J.K."/>
            <person name="Henrissat B."/>
            <person name="Holman W.H."/>
            <person name="Kodira C.D."/>
            <person name="Martin J."/>
            <person name="Oliver R.P."/>
            <person name="Robbertse B."/>
            <person name="Schackwitz W."/>
            <person name="Schwartz D.C."/>
            <person name="Spatafora J.W."/>
            <person name="Turgeon B.G."/>
            <person name="Yandava C."/>
            <person name="Young S."/>
            <person name="Zhou S."/>
            <person name="Zeng Q."/>
            <person name="Grigoriev I.V."/>
            <person name="Ma L.-J."/>
            <person name="Ciuffetti L.M."/>
        </authorList>
    </citation>
    <scope>NUCLEOTIDE SEQUENCE [LARGE SCALE GENOMIC DNA]</scope>
    <source>
        <strain evidence="12">Pt-1C-BFP</strain>
    </source>
</reference>
<keyword evidence="7" id="KW-0539">Nucleus</keyword>
<dbReference type="InParanoid" id="B2W1T5"/>
<feature type="region of interest" description="Disordered" evidence="8">
    <location>
        <begin position="268"/>
        <end position="323"/>
    </location>
</feature>
<keyword evidence="3" id="KW-0813">Transport</keyword>
<dbReference type="Pfam" id="PF08801">
    <property type="entry name" value="Nucleoporin_N"/>
    <property type="match status" value="1"/>
</dbReference>
<evidence type="ECO:0000313" key="11">
    <source>
        <dbReference type="EMBL" id="EDU47258.1"/>
    </source>
</evidence>
<dbReference type="SUPFAM" id="SSF117289">
    <property type="entry name" value="Nucleoporin domain"/>
    <property type="match status" value="1"/>
</dbReference>
<dbReference type="InterPro" id="IPR014908">
    <property type="entry name" value="Nucleoporin_Nup133/Nup155_N"/>
</dbReference>
<dbReference type="PANTHER" id="PTHR13405:SF11">
    <property type="entry name" value="NUCLEAR PORE COMPLEX PROTEIN NUP133"/>
    <property type="match status" value="1"/>
</dbReference>
<feature type="domain" description="Nucleoporin Nup133/Nup155-like N-terminal" evidence="10">
    <location>
        <begin position="379"/>
        <end position="765"/>
    </location>
</feature>
<evidence type="ECO:0000256" key="8">
    <source>
        <dbReference type="SAM" id="MobiDB-lite"/>
    </source>
</evidence>
<dbReference type="GO" id="GO:0000972">
    <property type="term" value="P:transcription-dependent tethering of RNA polymerase II gene DNA at nuclear periphery"/>
    <property type="evidence" value="ECO:0007669"/>
    <property type="project" value="TreeGrafter"/>
</dbReference>
<keyword evidence="6" id="KW-0811">Translocation</keyword>
<comment type="similarity">
    <text evidence="2">Belongs to the nucleoporin Nup133 family.</text>
</comment>
<dbReference type="OMA" id="HVATLLW"/>
<feature type="compositionally biased region" description="Basic and acidic residues" evidence="8">
    <location>
        <begin position="192"/>
        <end position="201"/>
    </location>
</feature>
<feature type="region of interest" description="Disordered" evidence="8">
    <location>
        <begin position="101"/>
        <end position="130"/>
    </location>
</feature>
<evidence type="ECO:0000256" key="4">
    <source>
        <dbReference type="ARBA" id="ARBA00022816"/>
    </source>
</evidence>
<evidence type="ECO:0000256" key="5">
    <source>
        <dbReference type="ARBA" id="ARBA00022927"/>
    </source>
</evidence>
<evidence type="ECO:0000256" key="6">
    <source>
        <dbReference type="ARBA" id="ARBA00023010"/>
    </source>
</evidence>
<dbReference type="GO" id="GO:0016973">
    <property type="term" value="P:poly(A)+ mRNA export from nucleus"/>
    <property type="evidence" value="ECO:0007669"/>
    <property type="project" value="TreeGrafter"/>
</dbReference>
<comment type="subcellular location">
    <subcellularLocation>
        <location evidence="1">Nucleus envelope</location>
    </subcellularLocation>
</comment>
<dbReference type="Pfam" id="PF03177">
    <property type="entry name" value="Nucleoporin_C"/>
    <property type="match status" value="1"/>
</dbReference>
<dbReference type="PANTHER" id="PTHR13405">
    <property type="entry name" value="NUCLEAR PORE COMPLEX PROTEIN NUP133"/>
    <property type="match status" value="1"/>
</dbReference>
<feature type="domain" description="Nucleoporin Nup133/Nup155-like C-terminal" evidence="9">
    <location>
        <begin position="878"/>
        <end position="1543"/>
    </location>
</feature>
<feature type="region of interest" description="Disordered" evidence="8">
    <location>
        <begin position="225"/>
        <end position="250"/>
    </location>
</feature>
<feature type="compositionally biased region" description="Low complexity" evidence="8">
    <location>
        <begin position="225"/>
        <end position="234"/>
    </location>
</feature>
<dbReference type="HOGENOM" id="CLU_002493_0_0_1"/>
<dbReference type="EMBL" id="DS231617">
    <property type="protein sequence ID" value="EDU47258.1"/>
    <property type="molecule type" value="Genomic_DNA"/>
</dbReference>
<evidence type="ECO:0000256" key="1">
    <source>
        <dbReference type="ARBA" id="ARBA00004259"/>
    </source>
</evidence>
<evidence type="ECO:0000313" key="12">
    <source>
        <dbReference type="Proteomes" id="UP000001471"/>
    </source>
</evidence>
<dbReference type="Proteomes" id="UP000001471">
    <property type="component" value="Unassembled WGS sequence"/>
</dbReference>
<sequence>MQVPVTYHVSSHSSGTVDPTDNALEKATNIVKFDFNRIPPVVPELTVLEYLNHHTNLKHPSPPPHSQSHPSTMTRSHKFTDRDHAGIADGTAERETRLPKYFAKSGHADSDPTKTKKGGSGKGNWGAAGDEVEDIRPNMAYARRRSNSSTHNMKDFKTKFETIEADPVFEEEIHGPMGEELEKQSTTSTEHSVAEEEHDKKFVSPVDSVKRRMDHWIPVSNNINPRNLLNLPINHQGSEEPTPSPARSFACFLDSTIPPIMFSPEASIQSARSSLRNPRRRQRKDSDGPQQQRSRKRSKLNDDSFKDPAVPHMNGNGSALINGHAVQSPENSVVLVDMPVREKKTAPKRAPKEDTGSYLKLPGFPSALLRPSTPIYATALPSAGLALALTHERALVWDYSAPSGPTKVISLNLNFGLKSIEPLPLGAIVRNGPTNDYGVVALAPSTGKIGFWENIDSADTQSLYPQRQQGVEGFVKLYSGETITNLVDVDHAGYVLVFSSGRLAQLTLRDSQGRPNVTTAVLSAPNGSGGSFFSFKGLLGAAIRKTIASVKARTSQSKGHMDVISVTKNALFQTWDLSWSGQHNHQRDVDVHDAILSAVQARTAPEIRSQHQIQVLDFAIMDAQQGQEAVDLLVLVALSGHDSLDYFLLEVELSRTEGTINRTIPIRNFQQPQLQKEPTGTLLLPQPGHTAYVQFPGAMFVASLAQPQESPEAQLLADSGSLVLPFQDTVYFRPDVTLSGTVMDTTARKDKRATALIFAQQFGILQISALPPATDDEDKERLKVTARSKLEQATFFSMVPGNIIDFSVKSRFSFAEEETAQAALAISAGILSSSYDYLEKAISNMDEQFQKRATALQTLVSQLQTEYPPMSFQTKWQLLWHAEKLIAAHKLWNWYQDKLQDQQANPDAYPENILMSDIVRALNERYKTAINREHGETDSIRQFFLKDVDSIQTLIPWGWFYLRTFYMKEGAKETPSVMQRLSEGADVMLVVLETAFEFRQANIEAYGLESDSLDDGILKAEYGYDMLPQFWTSSHNIVSSLRSFIDVGRNLAVENYEEGYQELLAQKIGKDNPRLVKLGCQTHIERFQWALAQSDEKTRAMGRSLKDEWNNNVRPSHIMGLMEIGLATEGMKLAEQYHDMSTLVNLIWEETTWLESEKASTRSKMEQAESTVKLNRIKERIARYFEVYGDDWADAFYSKYIRQNQAGQLFTKEYLNQPALTRFLRAEPSRVRLGWINEVWGEKNYEAAAEALYEAGSKQETNSWCQRVELSMAKLALLCKKEAKPGHEQQLLADARREKPKALKVREAMFQSIEQQLEYTKIQEEVYERLLPIITGALDEDSAVDLLMAEFGQGRLRDRPAHQSILRQGLENLVRHQVIDPALMIDILTLMNADDSEDGITLLQGDEFIYAFRVLLVNWNNIHRTTRDGLVKLVWKRLLLKDDWATINNTKEITDAKINEMLQDTALVYTFRELGRLCAGNSFARVVLPKNLQELLGAGGTHGELCVRFAAEDLREPIIKDNLLDDDTLREHLDKNRLVHWFSAAYQAAKLVMSEQGKSQNGPAGAPMMGNGVAPETRTEAEADLDREAAGSDTFDGDDESALDHDDVEMRDL</sequence>
<feature type="region of interest" description="Disordered" evidence="8">
    <location>
        <begin position="55"/>
        <end position="82"/>
    </location>
</feature>
<feature type="compositionally biased region" description="Basic and acidic residues" evidence="8">
    <location>
        <begin position="1577"/>
        <end position="1590"/>
    </location>
</feature>
<dbReference type="OrthoDB" id="103454at2759"/>
<name>B2W1T5_PYRTR</name>
<dbReference type="eggNOG" id="KOG4121">
    <property type="taxonomic scope" value="Eukaryota"/>
</dbReference>
<dbReference type="InterPro" id="IPR015943">
    <property type="entry name" value="WD40/YVTN_repeat-like_dom_sf"/>
</dbReference>
<dbReference type="GO" id="GO:0017056">
    <property type="term" value="F:structural constituent of nuclear pore"/>
    <property type="evidence" value="ECO:0007669"/>
    <property type="project" value="InterPro"/>
</dbReference>
<feature type="compositionally biased region" description="Basic and acidic residues" evidence="8">
    <location>
        <begin position="1602"/>
        <end position="1613"/>
    </location>
</feature>
<feature type="compositionally biased region" description="Polar residues" evidence="8">
    <location>
        <begin position="8"/>
        <end position="19"/>
    </location>
</feature>
<dbReference type="GO" id="GO:0006606">
    <property type="term" value="P:protein import into nucleus"/>
    <property type="evidence" value="ECO:0007669"/>
    <property type="project" value="TreeGrafter"/>
</dbReference>
<gene>
    <name evidence="11" type="ORF">PTRG_04420</name>
</gene>
<feature type="region of interest" description="Disordered" evidence="8">
    <location>
        <begin position="1"/>
        <end position="20"/>
    </location>
</feature>
<evidence type="ECO:0000259" key="10">
    <source>
        <dbReference type="Pfam" id="PF08801"/>
    </source>
</evidence>
<dbReference type="InterPro" id="IPR037624">
    <property type="entry name" value="Nup133-like"/>
</dbReference>
<protein>
    <submittedName>
        <fullName evidence="11">Uncharacterized protein</fullName>
    </submittedName>
</protein>
<feature type="region of interest" description="Disordered" evidence="8">
    <location>
        <begin position="180"/>
        <end position="201"/>
    </location>
</feature>
<evidence type="ECO:0000259" key="9">
    <source>
        <dbReference type="Pfam" id="PF03177"/>
    </source>
</evidence>
<keyword evidence="5" id="KW-0653">Protein transport</keyword>
<dbReference type="GO" id="GO:0031080">
    <property type="term" value="C:nuclear pore outer ring"/>
    <property type="evidence" value="ECO:0007669"/>
    <property type="project" value="TreeGrafter"/>
</dbReference>
<dbReference type="Gene3D" id="1.20.58.1380">
    <property type="match status" value="1"/>
</dbReference>
<dbReference type="Gene3D" id="2.130.10.10">
    <property type="entry name" value="YVTN repeat-like/Quinoprotein amine dehydrogenase"/>
    <property type="match status" value="1"/>
</dbReference>
<accession>B2W1T5</accession>